<feature type="region of interest" description="Disordered" evidence="3">
    <location>
        <begin position="295"/>
        <end position="354"/>
    </location>
</feature>
<evidence type="ECO:0000256" key="3">
    <source>
        <dbReference type="SAM" id="MobiDB-lite"/>
    </source>
</evidence>
<name>A0A813LRC4_POLGL</name>
<evidence type="ECO:0000313" key="6">
    <source>
        <dbReference type="Proteomes" id="UP000626109"/>
    </source>
</evidence>
<proteinExistence type="predicted"/>
<gene>
    <name evidence="5" type="ORF">PGLA2088_LOCUS48207</name>
</gene>
<evidence type="ECO:0000259" key="4">
    <source>
        <dbReference type="PROSITE" id="PS50002"/>
    </source>
</evidence>
<accession>A0A813LRC4</accession>
<reference evidence="5" key="1">
    <citation type="submission" date="2021-02" db="EMBL/GenBank/DDBJ databases">
        <authorList>
            <person name="Dougan E. K."/>
            <person name="Rhodes N."/>
            <person name="Thang M."/>
            <person name="Chan C."/>
        </authorList>
    </citation>
    <scope>NUCLEOTIDE SEQUENCE</scope>
</reference>
<evidence type="ECO:0000313" key="5">
    <source>
        <dbReference type="EMBL" id="CAE8736185.1"/>
    </source>
</evidence>
<comment type="caution">
    <text evidence="5">The sequence shown here is derived from an EMBL/GenBank/DDBJ whole genome shotgun (WGS) entry which is preliminary data.</text>
</comment>
<dbReference type="PROSITE" id="PS50002">
    <property type="entry name" value="SH3"/>
    <property type="match status" value="1"/>
</dbReference>
<dbReference type="SUPFAM" id="SSF50044">
    <property type="entry name" value="SH3-domain"/>
    <property type="match status" value="1"/>
</dbReference>
<dbReference type="EMBL" id="CAJNNW010036630">
    <property type="protein sequence ID" value="CAE8736185.1"/>
    <property type="molecule type" value="Genomic_DNA"/>
</dbReference>
<dbReference type="InterPro" id="IPR001452">
    <property type="entry name" value="SH3_domain"/>
</dbReference>
<organism evidence="5 6">
    <name type="scientific">Polarella glacialis</name>
    <name type="common">Dinoflagellate</name>
    <dbReference type="NCBI Taxonomy" id="89957"/>
    <lineage>
        <taxon>Eukaryota</taxon>
        <taxon>Sar</taxon>
        <taxon>Alveolata</taxon>
        <taxon>Dinophyceae</taxon>
        <taxon>Suessiales</taxon>
        <taxon>Suessiaceae</taxon>
        <taxon>Polarella</taxon>
    </lineage>
</organism>
<feature type="domain" description="SH3" evidence="4">
    <location>
        <begin position="352"/>
        <end position="419"/>
    </location>
</feature>
<evidence type="ECO:0000256" key="1">
    <source>
        <dbReference type="ARBA" id="ARBA00022443"/>
    </source>
</evidence>
<dbReference type="AlphaFoldDB" id="A0A813LRC4"/>
<dbReference type="Gene3D" id="2.30.30.40">
    <property type="entry name" value="SH3 Domains"/>
    <property type="match status" value="1"/>
</dbReference>
<evidence type="ECO:0000256" key="2">
    <source>
        <dbReference type="PROSITE-ProRule" id="PRU00192"/>
    </source>
</evidence>
<protein>
    <recommendedName>
        <fullName evidence="4">SH3 domain-containing protein</fullName>
    </recommendedName>
</protein>
<dbReference type="Proteomes" id="UP000626109">
    <property type="component" value="Unassembled WGS sequence"/>
</dbReference>
<dbReference type="SMART" id="SM00326">
    <property type="entry name" value="SH3"/>
    <property type="match status" value="1"/>
</dbReference>
<sequence>MCTQDGAYAGRASVRMPLCDRVALASYLPLNPLASAVNPDSDVKSSLPLPTEHEHKVPPSLVLRTGSATETERNGRWRRCRCEGPSVGPSLRYRLLVRATKVEVPLRFTAERLPWRGKIKMEWLCREADLDHAEWIKIGCVREGEEARELTEWSVPAWPGSQIVTPSSVRSGRVKVRTAAGSDGVGCGGGLRLRGSTRGNFTAERAGQMMTVERRFSSSPAEFSEKMEQHLGKAIMDPDGALVWKQPGGDARIVMYSEDQCVKVIGRPNQVRQLAVILAPYTEAMEQAGGHHLAPSYSERLPEQDHQRSTSRSRPSEVFAPNVAPLSEPTPTGEGPPAVVQDPGAAPEAKGEEGHLHVATQAFEPQGQGELALQQGSSVQVVLDPEAGVKSQDRWVYGRLEDSGLCGWFPLSHSVRAQV</sequence>
<keyword evidence="1 2" id="KW-0728">SH3 domain</keyword>
<dbReference type="InterPro" id="IPR036028">
    <property type="entry name" value="SH3-like_dom_sf"/>
</dbReference>